<evidence type="ECO:0000313" key="6">
    <source>
        <dbReference type="EMBL" id="MFC0408709.1"/>
    </source>
</evidence>
<dbReference type="Pfam" id="PF13377">
    <property type="entry name" value="Peripla_BP_3"/>
    <property type="match status" value="1"/>
</dbReference>
<keyword evidence="2 6" id="KW-0238">DNA-binding</keyword>
<organism evidence="6 7">
    <name type="scientific">Roseomonas elaeocarpi</name>
    <dbReference type="NCBI Taxonomy" id="907779"/>
    <lineage>
        <taxon>Bacteria</taxon>
        <taxon>Pseudomonadati</taxon>
        <taxon>Pseudomonadota</taxon>
        <taxon>Alphaproteobacteria</taxon>
        <taxon>Acetobacterales</taxon>
        <taxon>Roseomonadaceae</taxon>
        <taxon>Roseomonas</taxon>
    </lineage>
</organism>
<dbReference type="Gene3D" id="1.10.260.40">
    <property type="entry name" value="lambda repressor-like DNA-binding domains"/>
    <property type="match status" value="1"/>
</dbReference>
<dbReference type="RefSeq" id="WP_377044467.1">
    <property type="nucleotide sequence ID" value="NZ_JBHLUN010000007.1"/>
</dbReference>
<proteinExistence type="predicted"/>
<keyword evidence="3" id="KW-0804">Transcription</keyword>
<evidence type="ECO:0000256" key="1">
    <source>
        <dbReference type="ARBA" id="ARBA00023015"/>
    </source>
</evidence>
<feature type="compositionally biased region" description="Polar residues" evidence="4">
    <location>
        <begin position="10"/>
        <end position="21"/>
    </location>
</feature>
<keyword evidence="1" id="KW-0805">Transcription regulation</keyword>
<dbReference type="CDD" id="cd06267">
    <property type="entry name" value="PBP1_LacI_sugar_binding-like"/>
    <property type="match status" value="1"/>
</dbReference>
<dbReference type="Proteomes" id="UP001589865">
    <property type="component" value="Unassembled WGS sequence"/>
</dbReference>
<accession>A0ABV6JSL2</accession>
<evidence type="ECO:0000256" key="3">
    <source>
        <dbReference type="ARBA" id="ARBA00023163"/>
    </source>
</evidence>
<dbReference type="Gene3D" id="3.40.50.2300">
    <property type="match status" value="2"/>
</dbReference>
<dbReference type="CDD" id="cd01392">
    <property type="entry name" value="HTH_LacI"/>
    <property type="match status" value="1"/>
</dbReference>
<dbReference type="PROSITE" id="PS50932">
    <property type="entry name" value="HTH_LACI_2"/>
    <property type="match status" value="1"/>
</dbReference>
<evidence type="ECO:0000256" key="2">
    <source>
        <dbReference type="ARBA" id="ARBA00023125"/>
    </source>
</evidence>
<feature type="domain" description="HTH lacI-type" evidence="5">
    <location>
        <begin position="20"/>
        <end position="77"/>
    </location>
</feature>
<reference evidence="6 7" key="1">
    <citation type="submission" date="2024-09" db="EMBL/GenBank/DDBJ databases">
        <authorList>
            <person name="Sun Q."/>
            <person name="Mori K."/>
        </authorList>
    </citation>
    <scope>NUCLEOTIDE SEQUENCE [LARGE SCALE GENOMIC DNA]</scope>
    <source>
        <strain evidence="6 7">TBRC 5777</strain>
    </source>
</reference>
<sequence length="368" mass="37727">MAARPPAGQPATTEGATGRTTSLHVARRAGVSQTTVSLVLNGGGGKAGLSPATQEKVRQAAAELGYTPNNAARNLRRQRTGNLTFLCPDLGNPYFAEVIGAAQAAAAEGGYLLDIIAAQDEAAKLQAIARLRGGISDGVITTAPTTAIWDALRDLSARGIACVTLQDRGDDPAIPAVGVDLEAGGHAATRHLLALGHRRIAHVSGRQSFPLRARERVHGYRRALEEAGLAPDAASIVEVPNSMAGGAEAVAQLLARGTPLPEALFVFNDNMAIGALHALHRAGLRVPGDIAVVGFDGVSLGAFSTPMLTTVEHPRAELGRLAAESVMARLNDPARPAPGALLPGRLVVRESCGARGAAETGKGGARAA</sequence>
<gene>
    <name evidence="6" type="ORF">ACFFGY_10640</name>
</gene>
<evidence type="ECO:0000259" key="5">
    <source>
        <dbReference type="PROSITE" id="PS50932"/>
    </source>
</evidence>
<dbReference type="InterPro" id="IPR010982">
    <property type="entry name" value="Lambda_DNA-bd_dom_sf"/>
</dbReference>
<name>A0ABV6JSL2_9PROT</name>
<dbReference type="InterPro" id="IPR046335">
    <property type="entry name" value="LacI/GalR-like_sensor"/>
</dbReference>
<evidence type="ECO:0000313" key="7">
    <source>
        <dbReference type="Proteomes" id="UP001589865"/>
    </source>
</evidence>
<dbReference type="SUPFAM" id="SSF53822">
    <property type="entry name" value="Periplasmic binding protein-like I"/>
    <property type="match status" value="1"/>
</dbReference>
<feature type="region of interest" description="Disordered" evidence="4">
    <location>
        <begin position="1"/>
        <end position="21"/>
    </location>
</feature>
<comment type="caution">
    <text evidence="6">The sequence shown here is derived from an EMBL/GenBank/DDBJ whole genome shotgun (WGS) entry which is preliminary data.</text>
</comment>
<dbReference type="PANTHER" id="PTHR30146">
    <property type="entry name" value="LACI-RELATED TRANSCRIPTIONAL REPRESSOR"/>
    <property type="match status" value="1"/>
</dbReference>
<dbReference type="GO" id="GO:0003677">
    <property type="term" value="F:DNA binding"/>
    <property type="evidence" value="ECO:0007669"/>
    <property type="project" value="UniProtKB-KW"/>
</dbReference>
<dbReference type="InterPro" id="IPR000843">
    <property type="entry name" value="HTH_LacI"/>
</dbReference>
<dbReference type="EMBL" id="JBHLUN010000007">
    <property type="protein sequence ID" value="MFC0408709.1"/>
    <property type="molecule type" value="Genomic_DNA"/>
</dbReference>
<protein>
    <submittedName>
        <fullName evidence="6">LacI family DNA-binding transcriptional regulator</fullName>
    </submittedName>
</protein>
<evidence type="ECO:0000256" key="4">
    <source>
        <dbReference type="SAM" id="MobiDB-lite"/>
    </source>
</evidence>
<dbReference type="SMART" id="SM00354">
    <property type="entry name" value="HTH_LACI"/>
    <property type="match status" value="1"/>
</dbReference>
<dbReference type="PANTHER" id="PTHR30146:SF109">
    <property type="entry name" value="HTH-TYPE TRANSCRIPTIONAL REGULATOR GALS"/>
    <property type="match status" value="1"/>
</dbReference>
<keyword evidence="7" id="KW-1185">Reference proteome</keyword>
<dbReference type="SUPFAM" id="SSF47413">
    <property type="entry name" value="lambda repressor-like DNA-binding domains"/>
    <property type="match status" value="1"/>
</dbReference>
<dbReference type="Pfam" id="PF00356">
    <property type="entry name" value="LacI"/>
    <property type="match status" value="1"/>
</dbReference>
<dbReference type="InterPro" id="IPR028082">
    <property type="entry name" value="Peripla_BP_I"/>
</dbReference>